<evidence type="ECO:0000313" key="2">
    <source>
        <dbReference type="Proteomes" id="UP000683925"/>
    </source>
</evidence>
<keyword evidence="2" id="KW-1185">Reference proteome</keyword>
<sequence length="120" mass="14117">MITFCRVEYHEEFIIKKNNTSIRQNLETGLMQFKMNGGIQQYNKIGGYAKQEESIIKQIGCRRLESINEKKKTKILRIMGLKLLISKFKNKKCLGKKILLTSRKMQELKMNSKSKFKVLQ</sequence>
<comment type="caution">
    <text evidence="1">The sequence shown here is derived from an EMBL/GenBank/DDBJ whole genome shotgun (WGS) entry which is preliminary data.</text>
</comment>
<proteinExistence type="predicted"/>
<dbReference type="EMBL" id="CAJJDP010000067">
    <property type="protein sequence ID" value="CAD8177288.1"/>
    <property type="molecule type" value="Genomic_DNA"/>
</dbReference>
<name>A0A8S1VHF2_PAROT</name>
<protein>
    <submittedName>
        <fullName evidence="1">Uncharacterized protein</fullName>
    </submittedName>
</protein>
<evidence type="ECO:0000313" key="1">
    <source>
        <dbReference type="EMBL" id="CAD8177288.1"/>
    </source>
</evidence>
<organism evidence="1 2">
    <name type="scientific">Paramecium octaurelia</name>
    <dbReference type="NCBI Taxonomy" id="43137"/>
    <lineage>
        <taxon>Eukaryota</taxon>
        <taxon>Sar</taxon>
        <taxon>Alveolata</taxon>
        <taxon>Ciliophora</taxon>
        <taxon>Intramacronucleata</taxon>
        <taxon>Oligohymenophorea</taxon>
        <taxon>Peniculida</taxon>
        <taxon>Parameciidae</taxon>
        <taxon>Paramecium</taxon>
    </lineage>
</organism>
<reference evidence="1" key="1">
    <citation type="submission" date="2021-01" db="EMBL/GenBank/DDBJ databases">
        <authorList>
            <consortium name="Genoscope - CEA"/>
            <person name="William W."/>
        </authorList>
    </citation>
    <scope>NUCLEOTIDE SEQUENCE</scope>
</reference>
<dbReference type="AlphaFoldDB" id="A0A8S1VHF2"/>
<accession>A0A8S1VHF2</accession>
<gene>
    <name evidence="1" type="ORF">POCTA_138.1.T0680225</name>
</gene>
<dbReference type="Proteomes" id="UP000683925">
    <property type="component" value="Unassembled WGS sequence"/>
</dbReference>